<dbReference type="InterPro" id="IPR028098">
    <property type="entry name" value="Glyco_trans_4-like_N"/>
</dbReference>
<evidence type="ECO:0000313" key="3">
    <source>
        <dbReference type="Proteomes" id="UP001595755"/>
    </source>
</evidence>
<comment type="caution">
    <text evidence="2">The sequence shown here is derived from an EMBL/GenBank/DDBJ whole genome shotgun (WGS) entry which is preliminary data.</text>
</comment>
<evidence type="ECO:0000313" key="2">
    <source>
        <dbReference type="EMBL" id="MFC4303467.1"/>
    </source>
</evidence>
<dbReference type="Gene3D" id="3.40.50.2000">
    <property type="entry name" value="Glycogen Phosphorylase B"/>
    <property type="match status" value="2"/>
</dbReference>
<dbReference type="GO" id="GO:0016757">
    <property type="term" value="F:glycosyltransferase activity"/>
    <property type="evidence" value="ECO:0007669"/>
    <property type="project" value="UniProtKB-KW"/>
</dbReference>
<dbReference type="PANTHER" id="PTHR45947:SF3">
    <property type="entry name" value="SULFOQUINOVOSYL TRANSFERASE SQD2"/>
    <property type="match status" value="1"/>
</dbReference>
<accession>A0ABV8S934</accession>
<dbReference type="InterPro" id="IPR050194">
    <property type="entry name" value="Glycosyltransferase_grp1"/>
</dbReference>
<dbReference type="Proteomes" id="UP001595755">
    <property type="component" value="Unassembled WGS sequence"/>
</dbReference>
<dbReference type="EMBL" id="JBHSED010000013">
    <property type="protein sequence ID" value="MFC4303467.1"/>
    <property type="molecule type" value="Genomic_DNA"/>
</dbReference>
<reference evidence="3" key="1">
    <citation type="journal article" date="2019" name="Int. J. Syst. Evol. Microbiol.">
        <title>The Global Catalogue of Microorganisms (GCM) 10K type strain sequencing project: providing services to taxonomists for standard genome sequencing and annotation.</title>
        <authorList>
            <consortium name="The Broad Institute Genomics Platform"/>
            <consortium name="The Broad Institute Genome Sequencing Center for Infectious Disease"/>
            <person name="Wu L."/>
            <person name="Ma J."/>
        </authorList>
    </citation>
    <scope>NUCLEOTIDE SEQUENCE [LARGE SCALE GENOMIC DNA]</scope>
    <source>
        <strain evidence="3">CGMCC 4.1641</strain>
    </source>
</reference>
<dbReference type="PANTHER" id="PTHR45947">
    <property type="entry name" value="SULFOQUINOVOSYL TRANSFERASE SQD2"/>
    <property type="match status" value="1"/>
</dbReference>
<dbReference type="EC" id="2.4.-.-" evidence="2"/>
<organism evidence="2 3">
    <name type="scientific">Cohnella boryungensis</name>
    <dbReference type="NCBI Taxonomy" id="768479"/>
    <lineage>
        <taxon>Bacteria</taxon>
        <taxon>Bacillati</taxon>
        <taxon>Bacillota</taxon>
        <taxon>Bacilli</taxon>
        <taxon>Bacillales</taxon>
        <taxon>Paenibacillaceae</taxon>
        <taxon>Cohnella</taxon>
    </lineage>
</organism>
<evidence type="ECO:0000259" key="1">
    <source>
        <dbReference type="Pfam" id="PF13439"/>
    </source>
</evidence>
<feature type="domain" description="Glycosyltransferase subfamily 4-like N-terminal" evidence="1">
    <location>
        <begin position="159"/>
        <end position="325"/>
    </location>
</feature>
<protein>
    <submittedName>
        <fullName evidence="2">Glycosyltransferase</fullName>
        <ecNumber evidence="2">2.4.-.-</ecNumber>
    </submittedName>
</protein>
<name>A0ABV8S934_9BACL</name>
<dbReference type="RefSeq" id="WP_204602813.1">
    <property type="nucleotide sequence ID" value="NZ_JBHSED010000013.1"/>
</dbReference>
<proteinExistence type="predicted"/>
<keyword evidence="3" id="KW-1185">Reference proteome</keyword>
<sequence>MKSNKLIILFNNTQKLETEHQDTVLSFAEIVTKIKNRSILKLFFKYKTSVMKVYKFESIPWPLINAIILRFVSRGKCYVEDDAGQRYPITLAMICKLAANAIKDFLNRKKLIKETIADISELLAHSKQKQLEKVDLSRKSIYLRTDMWFGVTAGGSVGHIAGVLNNLDRFTSKSIFFTTDNIPTVREDIETQLVLPKRRFRDFKELAPIYYNYPFHDHVRNALNHVEVAFIYQRFSSNNYAGVKLAKALNVPFVLEYNGSEVWISKNWGGSKLNYEDIALQIEELNLNYADVVVVVSKPMRDELIERGIAPGKILVNPNGVDPDQYSPSIDGALIRKKYGYENKIVLGFIGTFGMWHGAEILAEAFGKLMLEHPGLQQVVRLLMIGDGVTMDQVKDSLNRSDTMKYSTLTGIVPQRKGPEYLAACDILVSPHVPNKDGTPFFGSPTKLFEYMAMGKGIVASDLDQIGEVLEHGKTAFMVKPGDVESLKDGLIKLIEDSGLRNELGANARQQALDNHTWLNHTQKIVNKVIDVHS</sequence>
<keyword evidence="2" id="KW-0328">Glycosyltransferase</keyword>
<keyword evidence="2" id="KW-0808">Transferase</keyword>
<dbReference type="SUPFAM" id="SSF53756">
    <property type="entry name" value="UDP-Glycosyltransferase/glycogen phosphorylase"/>
    <property type="match status" value="1"/>
</dbReference>
<dbReference type="Pfam" id="PF13692">
    <property type="entry name" value="Glyco_trans_1_4"/>
    <property type="match status" value="1"/>
</dbReference>
<dbReference type="Pfam" id="PF13439">
    <property type="entry name" value="Glyco_transf_4"/>
    <property type="match status" value="1"/>
</dbReference>
<dbReference type="CDD" id="cd03794">
    <property type="entry name" value="GT4_WbuB-like"/>
    <property type="match status" value="1"/>
</dbReference>
<gene>
    <name evidence="2" type="ORF">ACFO1S_08380</name>
</gene>